<sequence>MMWSFFSRDPSKDFPYEITEPVQGLENTSVWTLHKAKKKGTSEEVSVFVFDVRNGSDTQFDVAKAAVKRLKTLRHPSILTYLDSLESDKALYLATEYVEPLQNHLTVLSKEGQSRDLYLAWGIFQITCNTLTFTENFIKKRHWAHKLYLAGLEEEKRIEAEWKKQEKEDKEKIKTKRALSFLNNDGNLRHNSVCLSSVFVNAAGEWKLGGVEYVAGVNEGMGLPIKILPSLEKYDPPEKADPSKQRQITKCSTDMWGLGCLIWEAFNGPLPQQSALRDIENLDNFPENICRQKILPQLITAFEYGDAGSAVLMPMFKLGRLLDEADYQKKIVPCVVKLFASTDRATRIRLLQQLEHFIGHLQAATVNEQIFPQIAHGFMDTNSTVREHTVKSVIHLAPKLNYNNLNVEVLRHFARLQAKDDQGGIRTNTTVCLGKIAQHLHPQIRQKVLISAFIRAMRDPFPPARSAGVLALAATQQYFLLSEVATRILPALCQLTIDPEKSVRDSVFRTIKGFLGKLEKVSEDPSLRESMEADVNTATPSLSNAAATWAGWAVTAVTAKFYRSQSDTVKSSSMASKTLSKPGSLEQPSSSSISTTTSSVTSMTSLEQEESKGADSVSDYDENWDTDNWGEMEAQTGQSNVSEPRSPPPIIRAMDRKGTDGWDTEEWGSLEEEPVAQSYSNNSIQELGTGRVQMAEILRSGGAWRRNLFLKPHADSARQLPSHASHCPDMKCAASPVLVTKLVMLKGASLQILDGSLTLIKDIILLISPPPPPSNLSSPSEGWAATEFAPVENSSAKSISTYNWDEVEGKDEFPELSNRVQGISKSQSGWEDTEWEPLGDANGASNRLEEARKKREEKKLLRQKELEARRATRITGGPMKLGAKKV</sequence>
<feature type="compositionally biased region" description="Basic and acidic residues" evidence="5">
    <location>
        <begin position="847"/>
        <end position="856"/>
    </location>
</feature>
<feature type="compositionally biased region" description="Polar residues" evidence="5">
    <location>
        <begin position="572"/>
        <end position="581"/>
    </location>
</feature>
<gene>
    <name evidence="7" type="ORF">TPSB3V08_LOCUS3062</name>
</gene>
<organism evidence="7">
    <name type="scientific">Timema poppense</name>
    <name type="common">Walking stick</name>
    <dbReference type="NCBI Taxonomy" id="170557"/>
    <lineage>
        <taxon>Eukaryota</taxon>
        <taxon>Metazoa</taxon>
        <taxon>Ecdysozoa</taxon>
        <taxon>Arthropoda</taxon>
        <taxon>Hexapoda</taxon>
        <taxon>Insecta</taxon>
        <taxon>Pterygota</taxon>
        <taxon>Neoptera</taxon>
        <taxon>Polyneoptera</taxon>
        <taxon>Phasmatodea</taxon>
        <taxon>Timematodea</taxon>
        <taxon>Timematoidea</taxon>
        <taxon>Timematidae</taxon>
        <taxon>Timema</taxon>
    </lineage>
</organism>
<comment type="function">
    <text evidence="4">Regulates COPI-mediated retrograde protein traffic at the interface between the Golgi apparatus and the endoplasmic reticulum. Involved in the maintenance of the Golgi apparatus morphology.</text>
</comment>
<dbReference type="InterPro" id="IPR016024">
    <property type="entry name" value="ARM-type_fold"/>
</dbReference>
<evidence type="ECO:0000256" key="3">
    <source>
        <dbReference type="ARBA" id="ARBA00042347"/>
    </source>
</evidence>
<feature type="region of interest" description="Disordered" evidence="5">
    <location>
        <begin position="821"/>
        <end position="856"/>
    </location>
</feature>
<dbReference type="Gene3D" id="3.30.200.20">
    <property type="entry name" value="Phosphorylase Kinase, domain 1"/>
    <property type="match status" value="1"/>
</dbReference>
<name>A0A7R9CRS7_TIMPO</name>
<dbReference type="SUPFAM" id="SSF56112">
    <property type="entry name" value="Protein kinase-like (PK-like)"/>
    <property type="match status" value="1"/>
</dbReference>
<feature type="compositionally biased region" description="Acidic residues" evidence="5">
    <location>
        <begin position="618"/>
        <end position="630"/>
    </location>
</feature>
<proteinExistence type="inferred from homology"/>
<dbReference type="PANTHER" id="PTHR12984">
    <property type="entry name" value="SCY1-RELATED S/T PROTEIN KINASE-LIKE"/>
    <property type="match status" value="1"/>
</dbReference>
<dbReference type="Gene3D" id="1.25.10.10">
    <property type="entry name" value="Leucine-rich Repeat Variant"/>
    <property type="match status" value="1"/>
</dbReference>
<dbReference type="PROSITE" id="PS50011">
    <property type="entry name" value="PROTEIN_KINASE_DOM"/>
    <property type="match status" value="1"/>
</dbReference>
<protein>
    <recommendedName>
        <fullName evidence="2">N-terminal kinase-like protein</fullName>
    </recommendedName>
    <alternativeName>
        <fullName evidence="3">SCY1-like protein 1</fullName>
    </alternativeName>
</protein>
<dbReference type="SUPFAM" id="SSF48371">
    <property type="entry name" value="ARM repeat"/>
    <property type="match status" value="1"/>
</dbReference>
<reference evidence="7" key="1">
    <citation type="submission" date="2020-11" db="EMBL/GenBank/DDBJ databases">
        <authorList>
            <person name="Tran Van P."/>
        </authorList>
    </citation>
    <scope>NUCLEOTIDE SEQUENCE</scope>
</reference>
<evidence type="ECO:0000256" key="1">
    <source>
        <dbReference type="ARBA" id="ARBA00038349"/>
    </source>
</evidence>
<evidence type="ECO:0000256" key="5">
    <source>
        <dbReference type="SAM" id="MobiDB-lite"/>
    </source>
</evidence>
<feature type="compositionally biased region" description="Polar residues" evidence="5">
    <location>
        <begin position="821"/>
        <end position="830"/>
    </location>
</feature>
<accession>A0A7R9CRS7</accession>
<dbReference type="InterPro" id="IPR011009">
    <property type="entry name" value="Kinase-like_dom_sf"/>
</dbReference>
<evidence type="ECO:0000256" key="4">
    <source>
        <dbReference type="ARBA" id="ARBA00056114"/>
    </source>
</evidence>
<dbReference type="EMBL" id="OD001296">
    <property type="protein sequence ID" value="CAD7401360.1"/>
    <property type="molecule type" value="Genomic_DNA"/>
</dbReference>
<dbReference type="AlphaFoldDB" id="A0A7R9CRS7"/>
<dbReference type="InterPro" id="IPR011989">
    <property type="entry name" value="ARM-like"/>
</dbReference>
<feature type="region of interest" description="Disordered" evidence="5">
    <location>
        <begin position="572"/>
        <end position="661"/>
    </location>
</feature>
<dbReference type="InterPro" id="IPR000719">
    <property type="entry name" value="Prot_kinase_dom"/>
</dbReference>
<dbReference type="PANTHER" id="PTHR12984:SF3">
    <property type="entry name" value="N-TERMINAL KINASE-LIKE PROTEIN"/>
    <property type="match status" value="1"/>
</dbReference>
<evidence type="ECO:0000313" key="7">
    <source>
        <dbReference type="EMBL" id="CAD7401360.1"/>
    </source>
</evidence>
<evidence type="ECO:0000259" key="6">
    <source>
        <dbReference type="PROSITE" id="PS50011"/>
    </source>
</evidence>
<evidence type="ECO:0000256" key="2">
    <source>
        <dbReference type="ARBA" id="ARBA00040972"/>
    </source>
</evidence>
<dbReference type="GO" id="GO:0005524">
    <property type="term" value="F:ATP binding"/>
    <property type="evidence" value="ECO:0007669"/>
    <property type="project" value="InterPro"/>
</dbReference>
<dbReference type="GO" id="GO:0004672">
    <property type="term" value="F:protein kinase activity"/>
    <property type="evidence" value="ECO:0007669"/>
    <property type="project" value="InterPro"/>
</dbReference>
<dbReference type="InterPro" id="IPR051177">
    <property type="entry name" value="CIK-Related_Protein"/>
</dbReference>
<comment type="similarity">
    <text evidence="1">Belongs to the protein kinase superfamily.</text>
</comment>
<feature type="domain" description="Protein kinase" evidence="6">
    <location>
        <begin position="19"/>
        <end position="359"/>
    </location>
</feature>
<feature type="compositionally biased region" description="Low complexity" evidence="5">
    <location>
        <begin position="589"/>
        <end position="605"/>
    </location>
</feature>